<dbReference type="Pfam" id="PF04511">
    <property type="entry name" value="DER1"/>
    <property type="match status" value="1"/>
</dbReference>
<evidence type="ECO:0000256" key="7">
    <source>
        <dbReference type="RuleBase" id="RU363059"/>
    </source>
</evidence>
<dbReference type="AlphaFoldDB" id="A0A9P1MX71"/>
<feature type="transmembrane region" description="Helical" evidence="7">
    <location>
        <begin position="127"/>
        <end position="146"/>
    </location>
</feature>
<accession>A0A9P1MX71</accession>
<keyword evidence="6 7" id="KW-0472">Membrane</keyword>
<keyword evidence="4 7" id="KW-0256">Endoplasmic reticulum</keyword>
<feature type="transmembrane region" description="Helical" evidence="7">
    <location>
        <begin position="99"/>
        <end position="121"/>
    </location>
</feature>
<comment type="subcellular location">
    <subcellularLocation>
        <location evidence="1 7">Endoplasmic reticulum membrane</location>
        <topology evidence="1 7">Multi-pass membrane protein</topology>
    </subcellularLocation>
</comment>
<evidence type="ECO:0000256" key="6">
    <source>
        <dbReference type="ARBA" id="ARBA00023136"/>
    </source>
</evidence>
<keyword evidence="3 7" id="KW-0812">Transmembrane</keyword>
<protein>
    <recommendedName>
        <fullName evidence="7">Derlin</fullName>
    </recommendedName>
</protein>
<comment type="caution">
    <text evidence="8">The sequence shown here is derived from an EMBL/GenBank/DDBJ whole genome shotgun (WGS) entry which is preliminary data.</text>
</comment>
<evidence type="ECO:0000256" key="5">
    <source>
        <dbReference type="ARBA" id="ARBA00022989"/>
    </source>
</evidence>
<feature type="transmembrane region" description="Helical" evidence="7">
    <location>
        <begin position="59"/>
        <end position="79"/>
    </location>
</feature>
<organism evidence="8 9">
    <name type="scientific">Caenorhabditis angaria</name>
    <dbReference type="NCBI Taxonomy" id="860376"/>
    <lineage>
        <taxon>Eukaryota</taxon>
        <taxon>Metazoa</taxon>
        <taxon>Ecdysozoa</taxon>
        <taxon>Nematoda</taxon>
        <taxon>Chromadorea</taxon>
        <taxon>Rhabditida</taxon>
        <taxon>Rhabditina</taxon>
        <taxon>Rhabditomorpha</taxon>
        <taxon>Rhabditoidea</taxon>
        <taxon>Rhabditidae</taxon>
        <taxon>Peloderinae</taxon>
        <taxon>Caenorhabditis</taxon>
    </lineage>
</organism>
<dbReference type="InterPro" id="IPR007599">
    <property type="entry name" value="DER1"/>
</dbReference>
<dbReference type="Proteomes" id="UP001152747">
    <property type="component" value="Unassembled WGS sequence"/>
</dbReference>
<feature type="transmembrane region" description="Helical" evidence="7">
    <location>
        <begin position="17"/>
        <end position="39"/>
    </location>
</feature>
<keyword evidence="9" id="KW-1185">Reference proteome</keyword>
<dbReference type="GO" id="GO:0005789">
    <property type="term" value="C:endoplasmic reticulum membrane"/>
    <property type="evidence" value="ECO:0007669"/>
    <property type="project" value="UniProtKB-SubCell"/>
</dbReference>
<comment type="function">
    <text evidence="7">May be involved in the degradation of misfolded endoplasmic reticulum (ER) luminal proteins.</text>
</comment>
<dbReference type="EMBL" id="CANHGI010000001">
    <property type="protein sequence ID" value="CAI5439224.1"/>
    <property type="molecule type" value="Genomic_DNA"/>
</dbReference>
<gene>
    <name evidence="8" type="ORF">CAMP_LOCUS1861</name>
</gene>
<evidence type="ECO:0000256" key="1">
    <source>
        <dbReference type="ARBA" id="ARBA00004477"/>
    </source>
</evidence>
<evidence type="ECO:0000313" key="8">
    <source>
        <dbReference type="EMBL" id="CAI5439224.1"/>
    </source>
</evidence>
<sequence>MDLKDWINTIPVVTRHWFLGTLIVPLLGRLGLVSAQWMYLDWDLIVNKFHFWRPITALIFYPVTPQTGFHWLMMLYFLYNYSKNLESDTFSGRPADYLYCLLINWFVCVGLCLAFGVYFMLEPMVISVLYVWCMINKDTIVSFWFGMRFPARYLPWVLCIFNMVLRNGGLNELIGIVSGHAYYFFALQYPLEHGGIQLIQTPAFLYQLLPNNEGGVHSMNGPEFARGANARRGHAWGQGVQLGGQ</sequence>
<evidence type="ECO:0000313" key="9">
    <source>
        <dbReference type="Proteomes" id="UP001152747"/>
    </source>
</evidence>
<dbReference type="SUPFAM" id="SSF144091">
    <property type="entry name" value="Rhomboid-like"/>
    <property type="match status" value="1"/>
</dbReference>
<name>A0A9P1MX71_9PELO</name>
<dbReference type="PANTHER" id="PTHR11009">
    <property type="entry name" value="DER1-LIKE PROTEIN, DERLIN"/>
    <property type="match status" value="1"/>
</dbReference>
<comment type="similarity">
    <text evidence="2 7">Belongs to the derlin family.</text>
</comment>
<evidence type="ECO:0000256" key="3">
    <source>
        <dbReference type="ARBA" id="ARBA00022692"/>
    </source>
</evidence>
<keyword evidence="5 7" id="KW-1133">Transmembrane helix</keyword>
<reference evidence="8" key="1">
    <citation type="submission" date="2022-11" db="EMBL/GenBank/DDBJ databases">
        <authorList>
            <person name="Kikuchi T."/>
        </authorList>
    </citation>
    <scope>NUCLEOTIDE SEQUENCE</scope>
    <source>
        <strain evidence="8">PS1010</strain>
    </source>
</reference>
<dbReference type="OrthoDB" id="19102at2759"/>
<proteinExistence type="inferred from homology"/>
<dbReference type="GO" id="GO:0006950">
    <property type="term" value="P:response to stress"/>
    <property type="evidence" value="ECO:0007669"/>
    <property type="project" value="UniProtKB-ARBA"/>
</dbReference>
<evidence type="ECO:0000256" key="2">
    <source>
        <dbReference type="ARBA" id="ARBA00008917"/>
    </source>
</evidence>
<dbReference type="InterPro" id="IPR035952">
    <property type="entry name" value="Rhomboid-like_sf"/>
</dbReference>
<evidence type="ECO:0000256" key="4">
    <source>
        <dbReference type="ARBA" id="ARBA00022824"/>
    </source>
</evidence>